<sequence>MSEKEEDGNSGKEPETMKKSSEELLDDNKQPNVVSNQLHISSPNTLEKDVVLRRIKHRKCVNKVKNTLGALLSLNGNGNGGGESSTTSFNLDQKFVDLGDVFSCP</sequence>
<feature type="region of interest" description="Disordered" evidence="1">
    <location>
        <begin position="1"/>
        <end position="45"/>
    </location>
</feature>
<dbReference type="PANTHER" id="PTHR35324">
    <property type="entry name" value="BNAA08G03750D PROTEIN"/>
    <property type="match status" value="1"/>
</dbReference>
<dbReference type="AlphaFoldDB" id="A0AAW1MQI9"/>
<comment type="caution">
    <text evidence="2">The sequence shown here is derived from an EMBL/GenBank/DDBJ whole genome shotgun (WGS) entry which is preliminary data.</text>
</comment>
<accession>A0AAW1MQI9</accession>
<proteinExistence type="predicted"/>
<dbReference type="Proteomes" id="UP001443914">
    <property type="component" value="Unassembled WGS sequence"/>
</dbReference>
<gene>
    <name evidence="2" type="ORF">RND81_02G142400</name>
</gene>
<feature type="compositionally biased region" description="Polar residues" evidence="1">
    <location>
        <begin position="30"/>
        <end position="45"/>
    </location>
</feature>
<dbReference type="PANTHER" id="PTHR35324:SF4">
    <property type="entry name" value="EXPRESSED PROTEIN"/>
    <property type="match status" value="1"/>
</dbReference>
<reference evidence="2" key="1">
    <citation type="submission" date="2024-03" db="EMBL/GenBank/DDBJ databases">
        <title>WGS assembly of Saponaria officinalis var. Norfolk2.</title>
        <authorList>
            <person name="Jenkins J."/>
            <person name="Shu S."/>
            <person name="Grimwood J."/>
            <person name="Barry K."/>
            <person name="Goodstein D."/>
            <person name="Schmutz J."/>
            <person name="Leebens-Mack J."/>
            <person name="Osbourn A."/>
        </authorList>
    </citation>
    <scope>NUCLEOTIDE SEQUENCE [LARGE SCALE GENOMIC DNA]</scope>
    <source>
        <strain evidence="2">JIC</strain>
    </source>
</reference>
<evidence type="ECO:0000256" key="1">
    <source>
        <dbReference type="SAM" id="MobiDB-lite"/>
    </source>
</evidence>
<dbReference type="EMBL" id="JBDFQZ010000002">
    <property type="protein sequence ID" value="KAK9749671.1"/>
    <property type="molecule type" value="Genomic_DNA"/>
</dbReference>
<protein>
    <submittedName>
        <fullName evidence="2">Uncharacterized protein</fullName>
    </submittedName>
</protein>
<evidence type="ECO:0000313" key="3">
    <source>
        <dbReference type="Proteomes" id="UP001443914"/>
    </source>
</evidence>
<evidence type="ECO:0000313" key="2">
    <source>
        <dbReference type="EMBL" id="KAK9749671.1"/>
    </source>
</evidence>
<feature type="compositionally biased region" description="Basic and acidic residues" evidence="1">
    <location>
        <begin position="1"/>
        <end position="29"/>
    </location>
</feature>
<organism evidence="2 3">
    <name type="scientific">Saponaria officinalis</name>
    <name type="common">Common soapwort</name>
    <name type="synonym">Lychnis saponaria</name>
    <dbReference type="NCBI Taxonomy" id="3572"/>
    <lineage>
        <taxon>Eukaryota</taxon>
        <taxon>Viridiplantae</taxon>
        <taxon>Streptophyta</taxon>
        <taxon>Embryophyta</taxon>
        <taxon>Tracheophyta</taxon>
        <taxon>Spermatophyta</taxon>
        <taxon>Magnoliopsida</taxon>
        <taxon>eudicotyledons</taxon>
        <taxon>Gunneridae</taxon>
        <taxon>Pentapetalae</taxon>
        <taxon>Caryophyllales</taxon>
        <taxon>Caryophyllaceae</taxon>
        <taxon>Caryophylleae</taxon>
        <taxon>Saponaria</taxon>
    </lineage>
</organism>
<keyword evidence="3" id="KW-1185">Reference proteome</keyword>
<name>A0AAW1MQI9_SAPOF</name>